<evidence type="ECO:0000313" key="1">
    <source>
        <dbReference type="EMBL" id="RPE34907.1"/>
    </source>
</evidence>
<dbReference type="AlphaFoldDB" id="A0A3N4S2Q7"/>
<dbReference type="RefSeq" id="WP_123818534.1">
    <property type="nucleotide sequence ID" value="NZ_RKQG01000001.1"/>
</dbReference>
<comment type="caution">
    <text evidence="1">The sequence shown here is derived from an EMBL/GenBank/DDBJ whole genome shotgun (WGS) entry which is preliminary data.</text>
</comment>
<reference evidence="1 2" key="1">
    <citation type="submission" date="2018-11" db="EMBL/GenBank/DDBJ databases">
        <title>Sequencing the genomes of 1000 actinobacteria strains.</title>
        <authorList>
            <person name="Klenk H.-P."/>
        </authorList>
    </citation>
    <scope>NUCLEOTIDE SEQUENCE [LARGE SCALE GENOMIC DNA]</scope>
    <source>
        <strain evidence="1 2">DSM 44781</strain>
    </source>
</reference>
<gene>
    <name evidence="1" type="ORF">EDD38_3249</name>
</gene>
<dbReference type="EMBL" id="RKQG01000001">
    <property type="protein sequence ID" value="RPE34907.1"/>
    <property type="molecule type" value="Genomic_DNA"/>
</dbReference>
<protein>
    <submittedName>
        <fullName evidence="1">Uncharacterized protein</fullName>
    </submittedName>
</protein>
<accession>A0A3N4S2Q7</accession>
<proteinExistence type="predicted"/>
<organism evidence="1 2">
    <name type="scientific">Kitasatospora cineracea</name>
    <dbReference type="NCBI Taxonomy" id="88074"/>
    <lineage>
        <taxon>Bacteria</taxon>
        <taxon>Bacillati</taxon>
        <taxon>Actinomycetota</taxon>
        <taxon>Actinomycetes</taxon>
        <taxon>Kitasatosporales</taxon>
        <taxon>Streptomycetaceae</taxon>
        <taxon>Kitasatospora</taxon>
    </lineage>
</organism>
<keyword evidence="2" id="KW-1185">Reference proteome</keyword>
<evidence type="ECO:0000313" key="2">
    <source>
        <dbReference type="Proteomes" id="UP000266906"/>
    </source>
</evidence>
<sequence>MPNQYVEGAELHLLDTAPTEHSGGARAIWHITWDKNATAAAPADLVSFDNEVGWFSDGGRGEAPHLVWDPFSGRIAQFFPATSRSKSVVNLPGGVETNREGDICIQIETLFFPYCRVGGRVYATVADTPCKGLDRIMAWLRSWGVPDVWPMGAPTWDSNRSSAIWASKSGHYGHSQVPENEHNDPGPMPNLFAVPATPASPPAVVPVPRRVRPRALRSIGV</sequence>
<name>A0A3N4S2Q7_9ACTN</name>
<dbReference type="Proteomes" id="UP000266906">
    <property type="component" value="Unassembled WGS sequence"/>
</dbReference>